<keyword evidence="1" id="KW-0812">Transmembrane</keyword>
<reference evidence="3" key="1">
    <citation type="submission" date="2017-01" db="EMBL/GenBank/DDBJ databases">
        <authorList>
            <person name="Varghese N."/>
            <person name="Submissions S."/>
        </authorList>
    </citation>
    <scope>NUCLEOTIDE SEQUENCE [LARGE SCALE GENOMIC DNA]</scope>
    <source>
        <strain evidence="3">DSM 21054</strain>
    </source>
</reference>
<organism evidence="2 3">
    <name type="scientific">Filimonas lacunae</name>
    <dbReference type="NCBI Taxonomy" id="477680"/>
    <lineage>
        <taxon>Bacteria</taxon>
        <taxon>Pseudomonadati</taxon>
        <taxon>Bacteroidota</taxon>
        <taxon>Chitinophagia</taxon>
        <taxon>Chitinophagales</taxon>
        <taxon>Chitinophagaceae</taxon>
        <taxon>Filimonas</taxon>
    </lineage>
</organism>
<dbReference type="EMBL" id="FTOR01000001">
    <property type="protein sequence ID" value="SIS75229.1"/>
    <property type="molecule type" value="Genomic_DNA"/>
</dbReference>
<keyword evidence="3" id="KW-1185">Reference proteome</keyword>
<evidence type="ECO:0000256" key="1">
    <source>
        <dbReference type="SAM" id="Phobius"/>
    </source>
</evidence>
<evidence type="ECO:0000313" key="2">
    <source>
        <dbReference type="EMBL" id="SIS75229.1"/>
    </source>
</evidence>
<keyword evidence="1" id="KW-1133">Transmembrane helix</keyword>
<name>A0A173MQ32_9BACT</name>
<feature type="transmembrane region" description="Helical" evidence="1">
    <location>
        <begin position="61"/>
        <end position="85"/>
    </location>
</feature>
<accession>A0A173MQ32</accession>
<dbReference type="AlphaFoldDB" id="A0A173MQ32"/>
<dbReference type="KEGG" id="fln:FLA_5611"/>
<dbReference type="STRING" id="477680.SAMN05421788_101998"/>
<dbReference type="Proteomes" id="UP000186917">
    <property type="component" value="Unassembled WGS sequence"/>
</dbReference>
<evidence type="ECO:0000313" key="3">
    <source>
        <dbReference type="Proteomes" id="UP000186917"/>
    </source>
</evidence>
<sequence length="99" mass="11483">MTGSASFQQLVANSEYSAKLNDMQKLGFHIGNGNSYARERIESDIQDIAFTPSRQILVHKYWKTIFIVVFVLSKVFLATSIYFFLEYKHAQEKLTEVRK</sequence>
<protein>
    <submittedName>
        <fullName evidence="2">Uncharacterized protein</fullName>
    </submittedName>
</protein>
<gene>
    <name evidence="2" type="ORF">SAMN05421788_101998</name>
</gene>
<keyword evidence="1" id="KW-0472">Membrane</keyword>
<proteinExistence type="predicted"/>